<proteinExistence type="predicted"/>
<dbReference type="Pfam" id="PF01757">
    <property type="entry name" value="Acyl_transf_3"/>
    <property type="match status" value="1"/>
</dbReference>
<keyword evidence="1" id="KW-0472">Membrane</keyword>
<evidence type="ECO:0000259" key="3">
    <source>
        <dbReference type="SMART" id="SM00703"/>
    </source>
</evidence>
<sequence length="520" mass="58569">MSPAALLSCCVVVLVTGHVSGTRAALHDESILYRAAEIAAGLNRTSSGCFQKLSVLKDAVDVGELWAVKVLDASGVPGSSFTWGNNYWLGSASQCRSIGWTLPKARGNASADTRPPFQLEFFVANFRHNSSLQVHVRMPNEDLILVGLCLPDSCPVPEVSRLLESLFSSDRPFKFQTLYDMELRLEQVRSLKKDNFLMTQPNVVIVLSVLLVAVLLMIVGTLYDTLIWQARLQELELNKITTAMNNKNGHVEIQIMKNSINGHLKKSDLPSGQTTNQKKEENSFKQGAWGRFLLCFSIYSNTLLILNTKLGQDSVRTIHGLRFLGMCWIVMVHTVFYMSDYADNKPEAFVMSEGLFVQIVANSTLSVDTFFFISGFLVSYLYYKEKSRKQPDTGLTITFKSRVSEFCLMVSRRFLRLTPAYMAVLAITTINMTWYSRTSIFHMTERADLVCPKYWWRNLLYINNMFNREEMVRTGPTLAWEYMLASVGILSTLLVSSALATGIISFSHGYVPTYVTQQHS</sequence>
<keyword evidence="2" id="KW-0732">Signal</keyword>
<feature type="signal peptide" evidence="2">
    <location>
        <begin position="1"/>
        <end position="24"/>
    </location>
</feature>
<keyword evidence="1" id="KW-1133">Transmembrane helix</keyword>
<evidence type="ECO:0000256" key="2">
    <source>
        <dbReference type="SAM" id="SignalP"/>
    </source>
</evidence>
<name>A0A7R9JZ18_TIMGE</name>
<feature type="domain" description="Nose resistant-to-fluoxetine protein N-terminal" evidence="3">
    <location>
        <begin position="46"/>
        <end position="182"/>
    </location>
</feature>
<dbReference type="InterPro" id="IPR002656">
    <property type="entry name" value="Acyl_transf_3_dom"/>
</dbReference>
<dbReference type="PANTHER" id="PTHR11161:SF72">
    <property type="entry name" value="FI21449P1"/>
    <property type="match status" value="1"/>
</dbReference>
<feature type="transmembrane region" description="Helical" evidence="1">
    <location>
        <begin position="321"/>
        <end position="339"/>
    </location>
</feature>
<feature type="transmembrane region" description="Helical" evidence="1">
    <location>
        <begin position="482"/>
        <end position="504"/>
    </location>
</feature>
<evidence type="ECO:0000256" key="1">
    <source>
        <dbReference type="SAM" id="Phobius"/>
    </source>
</evidence>
<reference evidence="4" key="1">
    <citation type="submission" date="2020-11" db="EMBL/GenBank/DDBJ databases">
        <authorList>
            <person name="Tran Van P."/>
        </authorList>
    </citation>
    <scope>NUCLEOTIDE SEQUENCE</scope>
</reference>
<dbReference type="SMART" id="SM00703">
    <property type="entry name" value="NRF"/>
    <property type="match status" value="1"/>
</dbReference>
<dbReference type="InterPro" id="IPR006621">
    <property type="entry name" value="Nose-resist-to-fluoxetine_N"/>
</dbReference>
<accession>A0A7R9JZ18</accession>
<dbReference type="AlphaFoldDB" id="A0A7R9JZ18"/>
<dbReference type="EMBL" id="OE841280">
    <property type="protein sequence ID" value="CAD7595127.1"/>
    <property type="molecule type" value="Genomic_DNA"/>
</dbReference>
<dbReference type="GO" id="GO:0016747">
    <property type="term" value="F:acyltransferase activity, transferring groups other than amino-acyl groups"/>
    <property type="evidence" value="ECO:0007669"/>
    <property type="project" value="InterPro"/>
</dbReference>
<feature type="transmembrane region" description="Helical" evidence="1">
    <location>
        <begin position="203"/>
        <end position="223"/>
    </location>
</feature>
<evidence type="ECO:0000313" key="4">
    <source>
        <dbReference type="EMBL" id="CAD7595127.1"/>
    </source>
</evidence>
<keyword evidence="1" id="KW-0812">Transmembrane</keyword>
<dbReference type="Pfam" id="PF20146">
    <property type="entry name" value="NRF"/>
    <property type="match status" value="1"/>
</dbReference>
<gene>
    <name evidence="4" type="ORF">TGEB3V08_LOCUS5915</name>
</gene>
<dbReference type="PANTHER" id="PTHR11161">
    <property type="entry name" value="O-ACYLTRANSFERASE"/>
    <property type="match status" value="1"/>
</dbReference>
<feature type="transmembrane region" description="Helical" evidence="1">
    <location>
        <begin position="359"/>
        <end position="383"/>
    </location>
</feature>
<organism evidence="4">
    <name type="scientific">Timema genevievae</name>
    <name type="common">Walking stick</name>
    <dbReference type="NCBI Taxonomy" id="629358"/>
    <lineage>
        <taxon>Eukaryota</taxon>
        <taxon>Metazoa</taxon>
        <taxon>Ecdysozoa</taxon>
        <taxon>Arthropoda</taxon>
        <taxon>Hexapoda</taxon>
        <taxon>Insecta</taxon>
        <taxon>Pterygota</taxon>
        <taxon>Neoptera</taxon>
        <taxon>Polyneoptera</taxon>
        <taxon>Phasmatodea</taxon>
        <taxon>Timematodea</taxon>
        <taxon>Timematoidea</taxon>
        <taxon>Timematidae</taxon>
        <taxon>Timema</taxon>
    </lineage>
</organism>
<dbReference type="InterPro" id="IPR052728">
    <property type="entry name" value="O2_lipid_transport_reg"/>
</dbReference>
<protein>
    <recommendedName>
        <fullName evidence="3">Nose resistant-to-fluoxetine protein N-terminal domain-containing protein</fullName>
    </recommendedName>
</protein>
<feature type="chain" id="PRO_5030766545" description="Nose resistant-to-fluoxetine protein N-terminal domain-containing protein" evidence="2">
    <location>
        <begin position="25"/>
        <end position="520"/>
    </location>
</feature>
<feature type="transmembrane region" description="Helical" evidence="1">
    <location>
        <begin position="414"/>
        <end position="435"/>
    </location>
</feature>